<comment type="caution">
    <text evidence="1">The sequence shown here is derived from an EMBL/GenBank/DDBJ whole genome shotgun (WGS) entry which is preliminary data.</text>
</comment>
<keyword evidence="2" id="KW-1185">Reference proteome</keyword>
<reference evidence="1" key="1">
    <citation type="submission" date="2021-06" db="EMBL/GenBank/DDBJ databases">
        <authorList>
            <person name="Kallberg Y."/>
            <person name="Tangrot J."/>
            <person name="Rosling A."/>
        </authorList>
    </citation>
    <scope>NUCLEOTIDE SEQUENCE</scope>
    <source>
        <strain evidence="1">FL966</strain>
    </source>
</reference>
<organism evidence="1 2">
    <name type="scientific">Cetraspora pellucida</name>
    <dbReference type="NCBI Taxonomy" id="1433469"/>
    <lineage>
        <taxon>Eukaryota</taxon>
        <taxon>Fungi</taxon>
        <taxon>Fungi incertae sedis</taxon>
        <taxon>Mucoromycota</taxon>
        <taxon>Glomeromycotina</taxon>
        <taxon>Glomeromycetes</taxon>
        <taxon>Diversisporales</taxon>
        <taxon>Gigasporaceae</taxon>
        <taxon>Cetraspora</taxon>
    </lineage>
</organism>
<gene>
    <name evidence="1" type="ORF">CPELLU_LOCUS7291</name>
</gene>
<sequence length="56" mass="6285">MAEGNYIIGVMISKKKKIVFIVEQRLRNAAWPFRLNADFLAAWPYSSNAVGSSLVL</sequence>
<dbReference type="EMBL" id="CAJVQA010004829">
    <property type="protein sequence ID" value="CAG8607481.1"/>
    <property type="molecule type" value="Genomic_DNA"/>
</dbReference>
<name>A0A9N9CMS9_9GLOM</name>
<dbReference type="Proteomes" id="UP000789759">
    <property type="component" value="Unassembled WGS sequence"/>
</dbReference>
<dbReference type="AlphaFoldDB" id="A0A9N9CMS9"/>
<accession>A0A9N9CMS9</accession>
<protein>
    <submittedName>
        <fullName evidence="1">728_t:CDS:1</fullName>
    </submittedName>
</protein>
<evidence type="ECO:0000313" key="2">
    <source>
        <dbReference type="Proteomes" id="UP000789759"/>
    </source>
</evidence>
<evidence type="ECO:0000313" key="1">
    <source>
        <dbReference type="EMBL" id="CAG8607481.1"/>
    </source>
</evidence>
<proteinExistence type="predicted"/>